<evidence type="ECO:0000256" key="1">
    <source>
        <dbReference type="SAM" id="SignalP"/>
    </source>
</evidence>
<keyword evidence="3" id="KW-1185">Reference proteome</keyword>
<sequence>MLFIRHDRRAMFKPHRLLQVVLAACVALSAAQFDNFGGAFSDEFLASSFGSPNYNTLSSASVRDPRANTGLLKITMRPTRRRGRGGGGRVRAVGQPNILNRFNRQIVIVASRQLTRRYRPDIRRRLVISFTGRQRTRVRPTPRQEQSFTTRKTKLIRPWGVSAARNAAPAATPTYVHVDIALQFDSKSNIGSTRPPSAPSVWRRGGILKLNRGGCGAGAGRGSYSGI</sequence>
<dbReference type="AlphaFoldDB" id="A0A4C1WB88"/>
<evidence type="ECO:0000313" key="3">
    <source>
        <dbReference type="Proteomes" id="UP000299102"/>
    </source>
</evidence>
<accession>A0A4C1WB88</accession>
<keyword evidence="1" id="KW-0732">Signal</keyword>
<dbReference type="Proteomes" id="UP000299102">
    <property type="component" value="Unassembled WGS sequence"/>
</dbReference>
<comment type="caution">
    <text evidence="2">The sequence shown here is derived from an EMBL/GenBank/DDBJ whole genome shotgun (WGS) entry which is preliminary data.</text>
</comment>
<dbReference type="EMBL" id="BGZK01000509">
    <property type="protein sequence ID" value="GBP47759.1"/>
    <property type="molecule type" value="Genomic_DNA"/>
</dbReference>
<proteinExistence type="predicted"/>
<protein>
    <submittedName>
        <fullName evidence="2">Uncharacterized protein</fullName>
    </submittedName>
</protein>
<gene>
    <name evidence="2" type="ORF">EVAR_24009_1</name>
</gene>
<name>A0A4C1WB88_EUMVA</name>
<organism evidence="2 3">
    <name type="scientific">Eumeta variegata</name>
    <name type="common">Bagworm moth</name>
    <name type="synonym">Eumeta japonica</name>
    <dbReference type="NCBI Taxonomy" id="151549"/>
    <lineage>
        <taxon>Eukaryota</taxon>
        <taxon>Metazoa</taxon>
        <taxon>Ecdysozoa</taxon>
        <taxon>Arthropoda</taxon>
        <taxon>Hexapoda</taxon>
        <taxon>Insecta</taxon>
        <taxon>Pterygota</taxon>
        <taxon>Neoptera</taxon>
        <taxon>Endopterygota</taxon>
        <taxon>Lepidoptera</taxon>
        <taxon>Glossata</taxon>
        <taxon>Ditrysia</taxon>
        <taxon>Tineoidea</taxon>
        <taxon>Psychidae</taxon>
        <taxon>Oiketicinae</taxon>
        <taxon>Eumeta</taxon>
    </lineage>
</organism>
<feature type="signal peptide" evidence="1">
    <location>
        <begin position="1"/>
        <end position="31"/>
    </location>
</feature>
<feature type="chain" id="PRO_5020037412" evidence="1">
    <location>
        <begin position="32"/>
        <end position="227"/>
    </location>
</feature>
<dbReference type="OrthoDB" id="7779135at2759"/>
<evidence type="ECO:0000313" key="2">
    <source>
        <dbReference type="EMBL" id="GBP47759.1"/>
    </source>
</evidence>
<reference evidence="2 3" key="1">
    <citation type="journal article" date="2019" name="Commun. Biol.">
        <title>The bagworm genome reveals a unique fibroin gene that provides high tensile strength.</title>
        <authorList>
            <person name="Kono N."/>
            <person name="Nakamura H."/>
            <person name="Ohtoshi R."/>
            <person name="Tomita M."/>
            <person name="Numata K."/>
            <person name="Arakawa K."/>
        </authorList>
    </citation>
    <scope>NUCLEOTIDE SEQUENCE [LARGE SCALE GENOMIC DNA]</scope>
</reference>